<sequence>MRVLGADQPGRYTPATHAIVSVIAFVAGLAGWLGSESDE</sequence>
<dbReference type="EMBL" id="CP014859">
    <property type="protein sequence ID" value="AOS63872.1"/>
    <property type="molecule type" value="Genomic_DNA"/>
</dbReference>
<evidence type="ECO:0000313" key="3">
    <source>
        <dbReference type="Proteomes" id="UP000095210"/>
    </source>
</evidence>
<dbReference type="AlphaFoldDB" id="A0AAC9MZA7"/>
<keyword evidence="3" id="KW-1185">Reference proteome</keyword>
<accession>A0AAC9MZA7</accession>
<gene>
    <name evidence="2" type="ORF">TL08_15315</name>
</gene>
<name>A0AAC9MZA7_9PSEU</name>
<organism evidence="2 3">
    <name type="scientific">Actinoalloteichus hymeniacidonis</name>
    <dbReference type="NCBI Taxonomy" id="340345"/>
    <lineage>
        <taxon>Bacteria</taxon>
        <taxon>Bacillati</taxon>
        <taxon>Actinomycetota</taxon>
        <taxon>Actinomycetes</taxon>
        <taxon>Pseudonocardiales</taxon>
        <taxon>Pseudonocardiaceae</taxon>
        <taxon>Actinoalloteichus</taxon>
    </lineage>
</organism>
<dbReference type="KEGG" id="ahm:TL08_15315"/>
<feature type="transmembrane region" description="Helical" evidence="1">
    <location>
        <begin position="12"/>
        <end position="33"/>
    </location>
</feature>
<reference evidence="3" key="1">
    <citation type="submission" date="2016-03" db="EMBL/GenBank/DDBJ databases">
        <title>Complete genome sequence of the type strain Actinoalloteichus hymeniacidonis DSM 45092.</title>
        <authorList>
            <person name="Schaffert L."/>
            <person name="Albersmeier A."/>
            <person name="Winkler A."/>
            <person name="Kalinowski J."/>
            <person name="Zotchev S."/>
            <person name="Ruckert C."/>
        </authorList>
    </citation>
    <scope>NUCLEOTIDE SEQUENCE [LARGE SCALE GENOMIC DNA]</scope>
    <source>
        <strain evidence="3">HPA177(T) (DSM 45092(T))</strain>
    </source>
</reference>
<proteinExistence type="predicted"/>
<evidence type="ECO:0000313" key="2">
    <source>
        <dbReference type="EMBL" id="AOS63872.1"/>
    </source>
</evidence>
<protein>
    <submittedName>
        <fullName evidence="2">Uncharacterized protein</fullName>
    </submittedName>
</protein>
<dbReference type="Proteomes" id="UP000095210">
    <property type="component" value="Chromosome"/>
</dbReference>
<evidence type="ECO:0000256" key="1">
    <source>
        <dbReference type="SAM" id="Phobius"/>
    </source>
</evidence>
<keyword evidence="1" id="KW-0472">Membrane</keyword>
<keyword evidence="1" id="KW-0812">Transmembrane</keyword>
<keyword evidence="1" id="KW-1133">Transmembrane helix</keyword>